<dbReference type="PANTHER" id="PTHR22055">
    <property type="entry name" value="28 KDA HEAT- AND ACID-STABLE PHOSPHOPROTEIN PDGF-ASSOCIATED PROTEIN"/>
    <property type="match status" value="1"/>
</dbReference>
<feature type="compositionally biased region" description="Polar residues" evidence="1">
    <location>
        <begin position="61"/>
        <end position="78"/>
    </location>
</feature>
<protein>
    <recommendedName>
        <fullName evidence="2">Casein kinase substrate phosphoprotein PP28 domain-containing protein</fullName>
    </recommendedName>
</protein>
<evidence type="ECO:0000313" key="3">
    <source>
        <dbReference type="EMBL" id="MBW0461743.1"/>
    </source>
</evidence>
<proteinExistence type="predicted"/>
<dbReference type="Proteomes" id="UP000765509">
    <property type="component" value="Unassembled WGS sequence"/>
</dbReference>
<sequence>MVRNAGKFGKPKRGGMKQFSQNLGGSDGSGMWNDEPNHTQEDDSDSSEDSEESEDSGEGDLSSQLSSAAINASKNSGPSIAASRTERKAAKKKAAGKLTEKNPKSGSDSEDDLDLVNPNQLPKKTVKVSEISKVVNVPMNRKEREAAEKKAAQERYMKLHRAGKTDEAKGDLARLAKIRQQREQAAAYRKAEAEVKAQEVADKAALSGRRKKESSKTSAT</sequence>
<reference evidence="3" key="1">
    <citation type="submission" date="2021-03" db="EMBL/GenBank/DDBJ databases">
        <title>Draft genome sequence of rust myrtle Austropuccinia psidii MF-1, a brazilian biotype.</title>
        <authorList>
            <person name="Quecine M.C."/>
            <person name="Pachon D.M.R."/>
            <person name="Bonatelli M.L."/>
            <person name="Correr F.H."/>
            <person name="Franceschini L.M."/>
            <person name="Leite T.F."/>
            <person name="Margarido G.R.A."/>
            <person name="Almeida C.A."/>
            <person name="Ferrarezi J.A."/>
            <person name="Labate C.A."/>
        </authorList>
    </citation>
    <scope>NUCLEOTIDE SEQUENCE</scope>
    <source>
        <strain evidence="3">MF-1</strain>
    </source>
</reference>
<accession>A0A9Q3BAT7</accession>
<dbReference type="InterPro" id="IPR019380">
    <property type="entry name" value="Casein_kinase_sb_PP28"/>
</dbReference>
<dbReference type="EMBL" id="AVOT02000214">
    <property type="protein sequence ID" value="MBW0461743.1"/>
    <property type="molecule type" value="Genomic_DNA"/>
</dbReference>
<name>A0A9Q3BAT7_9BASI</name>
<organism evidence="3 4">
    <name type="scientific">Austropuccinia psidii MF-1</name>
    <dbReference type="NCBI Taxonomy" id="1389203"/>
    <lineage>
        <taxon>Eukaryota</taxon>
        <taxon>Fungi</taxon>
        <taxon>Dikarya</taxon>
        <taxon>Basidiomycota</taxon>
        <taxon>Pucciniomycotina</taxon>
        <taxon>Pucciniomycetes</taxon>
        <taxon>Pucciniales</taxon>
        <taxon>Sphaerophragmiaceae</taxon>
        <taxon>Austropuccinia</taxon>
    </lineage>
</organism>
<evidence type="ECO:0000313" key="4">
    <source>
        <dbReference type="Proteomes" id="UP000765509"/>
    </source>
</evidence>
<feature type="region of interest" description="Disordered" evidence="1">
    <location>
        <begin position="1"/>
        <end position="124"/>
    </location>
</feature>
<dbReference type="Pfam" id="PF10252">
    <property type="entry name" value="PP28"/>
    <property type="match status" value="1"/>
</dbReference>
<comment type="caution">
    <text evidence="3">The sequence shown here is derived from an EMBL/GenBank/DDBJ whole genome shotgun (WGS) entry which is preliminary data.</text>
</comment>
<evidence type="ECO:0000256" key="1">
    <source>
        <dbReference type="SAM" id="MobiDB-lite"/>
    </source>
</evidence>
<keyword evidence="4" id="KW-1185">Reference proteome</keyword>
<dbReference type="AlphaFoldDB" id="A0A9Q3BAT7"/>
<gene>
    <name evidence="3" type="ORF">O181_001458</name>
</gene>
<feature type="compositionally biased region" description="Acidic residues" evidence="1">
    <location>
        <begin position="42"/>
        <end position="58"/>
    </location>
</feature>
<dbReference type="InterPro" id="IPR039876">
    <property type="entry name" value="HAP28"/>
</dbReference>
<feature type="domain" description="Casein kinase substrate phosphoprotein PP28" evidence="2">
    <location>
        <begin position="117"/>
        <end position="194"/>
    </location>
</feature>
<dbReference type="OrthoDB" id="21120at2759"/>
<evidence type="ECO:0000259" key="2">
    <source>
        <dbReference type="Pfam" id="PF10252"/>
    </source>
</evidence>
<feature type="region of interest" description="Disordered" evidence="1">
    <location>
        <begin position="196"/>
        <end position="220"/>
    </location>
</feature>